<dbReference type="InterPro" id="IPR044153">
    <property type="entry name" value="PIN_Pae0151-like"/>
</dbReference>
<dbReference type="CDD" id="cd09873">
    <property type="entry name" value="PIN_Pae0151-like"/>
    <property type="match status" value="1"/>
</dbReference>
<dbReference type="HOGENOM" id="CLU_121774_4_0_3"/>
<dbReference type="PANTHER" id="PTHR35901">
    <property type="entry name" value="RIBONUCLEASE VAPC3"/>
    <property type="match status" value="1"/>
</dbReference>
<name>I4HJ36_MICAE</name>
<keyword evidence="1" id="KW-0460">Magnesium</keyword>
<dbReference type="InterPro" id="IPR029060">
    <property type="entry name" value="PIN-like_dom_sf"/>
</dbReference>
<proteinExistence type="predicted"/>
<comment type="caution">
    <text evidence="2">The sequence shown here is derived from an EMBL/GenBank/DDBJ whole genome shotgun (WGS) entry which is preliminary data.</text>
</comment>
<dbReference type="Proteomes" id="UP000004775">
    <property type="component" value="Unassembled WGS sequence"/>
</dbReference>
<dbReference type="AlphaFoldDB" id="I4HJ36"/>
<dbReference type="SUPFAM" id="SSF88723">
    <property type="entry name" value="PIN domain-like"/>
    <property type="match status" value="1"/>
</dbReference>
<evidence type="ECO:0000313" key="3">
    <source>
        <dbReference type="Proteomes" id="UP000004775"/>
    </source>
</evidence>
<organism evidence="2 3">
    <name type="scientific">Microcystis aeruginosa PCC 9809</name>
    <dbReference type="NCBI Taxonomy" id="1160285"/>
    <lineage>
        <taxon>Bacteria</taxon>
        <taxon>Bacillati</taxon>
        <taxon>Cyanobacteriota</taxon>
        <taxon>Cyanophyceae</taxon>
        <taxon>Oscillatoriophycideae</taxon>
        <taxon>Chroococcales</taxon>
        <taxon>Microcystaceae</taxon>
        <taxon>Microcystis</taxon>
    </lineage>
</organism>
<evidence type="ECO:0000313" key="2">
    <source>
        <dbReference type="EMBL" id="CCI22060.1"/>
    </source>
</evidence>
<reference evidence="2 3" key="1">
    <citation type="submission" date="2012-04" db="EMBL/GenBank/DDBJ databases">
        <authorList>
            <person name="Genoscope - CEA"/>
        </authorList>
    </citation>
    <scope>NUCLEOTIDE SEQUENCE [LARGE SCALE GENOMIC DNA]</scope>
    <source>
        <strain evidence="2 3">9809</strain>
    </source>
</reference>
<accession>I4HJ36</accession>
<gene>
    <name evidence="2" type="ORF">MICAH_1600005</name>
</gene>
<dbReference type="Gene3D" id="3.40.50.1010">
    <property type="entry name" value="5'-nuclease"/>
    <property type="match status" value="1"/>
</dbReference>
<protein>
    <submittedName>
        <fullName evidence="2">Similar to nucleic acid-binding protein contains PIN domain</fullName>
    </submittedName>
</protein>
<dbReference type="RefSeq" id="WP_002795862.1">
    <property type="nucleotide sequence ID" value="NZ_HE973753.1"/>
</dbReference>
<dbReference type="InterPro" id="IPR051619">
    <property type="entry name" value="TypeII_TA_RNase_PINc/VapC"/>
</dbReference>
<dbReference type="EMBL" id="CAIO01000069">
    <property type="protein sequence ID" value="CCI22060.1"/>
    <property type="molecule type" value="Genomic_DNA"/>
</dbReference>
<dbReference type="PANTHER" id="PTHR35901:SF1">
    <property type="entry name" value="EXONUCLEASE VAPC9"/>
    <property type="match status" value="1"/>
</dbReference>
<evidence type="ECO:0000256" key="1">
    <source>
        <dbReference type="ARBA" id="ARBA00022842"/>
    </source>
</evidence>
<sequence>MIEFVLDCSVAISWCLVDEDNDYANAVLDIMPNAEAFVPEIWSLEIVNTLPVAERRNRMTVEQTQASINWLQSLLITIDSLTSVQAFGRTLTLAREQKLASYDAAYLELALRLDLPLATNDKQLIDAALRCQVELLNPALNGSSVCLMQRTGL</sequence>